<dbReference type="OrthoDB" id="948250at2"/>
<evidence type="ECO:0000259" key="1">
    <source>
        <dbReference type="PROSITE" id="PS51186"/>
    </source>
</evidence>
<protein>
    <submittedName>
        <fullName evidence="2">GNAT family acetyltransferase</fullName>
    </submittedName>
</protein>
<comment type="caution">
    <text evidence="2">The sequence shown here is derived from an EMBL/GenBank/DDBJ whole genome shotgun (WGS) entry which is preliminary data.</text>
</comment>
<accession>A0A1Z5ID67</accession>
<dbReference type="SUPFAM" id="SSF55729">
    <property type="entry name" value="Acyl-CoA N-acyltransferases (Nat)"/>
    <property type="match status" value="1"/>
</dbReference>
<feature type="domain" description="N-acetyltransferase" evidence="1">
    <location>
        <begin position="7"/>
        <end position="167"/>
    </location>
</feature>
<sequence>MANEAELTIRKAVSTDAHALLTLLTKLKAESTTFEDTSDEVDSATESRQIKQISDSNFQLLLVVQRGNELVGLSTVLPTDDEQVGEIGVAVLKNHWAQGIGRELMLSGLDWAALNSRYRIITLTVQKRNQRAVKLYQNIGFQVTEVSQVTDSVGQLVEAYEMQVAVK</sequence>
<gene>
    <name evidence="2" type="ORF">IWT30_01724</name>
</gene>
<keyword evidence="3" id="KW-1185">Reference proteome</keyword>
<proteinExistence type="predicted"/>
<keyword evidence="2" id="KW-0808">Transferase</keyword>
<dbReference type="PROSITE" id="PS51186">
    <property type="entry name" value="GNAT"/>
    <property type="match status" value="1"/>
</dbReference>
<dbReference type="GO" id="GO:0016747">
    <property type="term" value="F:acyltransferase activity, transferring groups other than amino-acyl groups"/>
    <property type="evidence" value="ECO:0007669"/>
    <property type="project" value="InterPro"/>
</dbReference>
<evidence type="ECO:0000313" key="3">
    <source>
        <dbReference type="Proteomes" id="UP000198374"/>
    </source>
</evidence>
<name>A0A1Z5ID67_9LACO</name>
<dbReference type="Proteomes" id="UP000198374">
    <property type="component" value="Unassembled WGS sequence"/>
</dbReference>
<evidence type="ECO:0000313" key="2">
    <source>
        <dbReference type="EMBL" id="GAW99753.1"/>
    </source>
</evidence>
<reference evidence="2 3" key="1">
    <citation type="submission" date="2015-11" db="EMBL/GenBank/DDBJ databases">
        <title>Draft genome sequences of new species of the genus Lactobacillus isolated from orchardgrass silage.</title>
        <authorList>
            <person name="Tohno M."/>
            <person name="Tanizawa Y."/>
            <person name="Arita M."/>
        </authorList>
    </citation>
    <scope>NUCLEOTIDE SEQUENCE [LARGE SCALE GENOMIC DNA]</scope>
    <source>
        <strain evidence="2 3">IWT30</strain>
    </source>
</reference>
<dbReference type="Gene3D" id="3.40.630.30">
    <property type="match status" value="1"/>
</dbReference>
<dbReference type="PANTHER" id="PTHR43415">
    <property type="entry name" value="SPERMIDINE N(1)-ACETYLTRANSFERASE"/>
    <property type="match status" value="1"/>
</dbReference>
<dbReference type="RefSeq" id="WP_159459312.1">
    <property type="nucleotide sequence ID" value="NZ_BCMF01000008.1"/>
</dbReference>
<dbReference type="EMBL" id="BCMF01000008">
    <property type="protein sequence ID" value="GAW99753.1"/>
    <property type="molecule type" value="Genomic_DNA"/>
</dbReference>
<dbReference type="Pfam" id="PF00583">
    <property type="entry name" value="Acetyltransf_1"/>
    <property type="match status" value="1"/>
</dbReference>
<organism evidence="2 3">
    <name type="scientific">Secundilactobacillus mixtipabuli</name>
    <dbReference type="NCBI Taxonomy" id="1435342"/>
    <lineage>
        <taxon>Bacteria</taxon>
        <taxon>Bacillati</taxon>
        <taxon>Bacillota</taxon>
        <taxon>Bacilli</taxon>
        <taxon>Lactobacillales</taxon>
        <taxon>Lactobacillaceae</taxon>
        <taxon>Secundilactobacillus</taxon>
    </lineage>
</organism>
<dbReference type="CDD" id="cd04301">
    <property type="entry name" value="NAT_SF"/>
    <property type="match status" value="1"/>
</dbReference>
<dbReference type="InterPro" id="IPR000182">
    <property type="entry name" value="GNAT_dom"/>
</dbReference>
<dbReference type="InterPro" id="IPR016181">
    <property type="entry name" value="Acyl_CoA_acyltransferase"/>
</dbReference>
<dbReference type="PANTHER" id="PTHR43415:SF3">
    <property type="entry name" value="GNAT-FAMILY ACETYLTRANSFERASE"/>
    <property type="match status" value="1"/>
</dbReference>
<dbReference type="AlphaFoldDB" id="A0A1Z5ID67"/>